<dbReference type="Proteomes" id="UP000499080">
    <property type="component" value="Unassembled WGS sequence"/>
</dbReference>
<sequence>MAYSCGAVVPHPLMAFNCEGHWWYDAQSLHSYVLSNWWLPPPDGYHPFAAQCRCIADGTVECQSHPPDTGRLLNIVLHTSEVKLPIRFFFAVVNNNTHMTLMKQHYRLSLYLWKNE</sequence>
<keyword evidence="2" id="KW-1185">Reference proteome</keyword>
<dbReference type="EMBL" id="BGPR01022542">
    <property type="protein sequence ID" value="GBN88947.1"/>
    <property type="molecule type" value="Genomic_DNA"/>
</dbReference>
<reference evidence="1 2" key="1">
    <citation type="journal article" date="2019" name="Sci. Rep.">
        <title>Orb-weaving spider Araneus ventricosus genome elucidates the spidroin gene catalogue.</title>
        <authorList>
            <person name="Kono N."/>
            <person name="Nakamura H."/>
            <person name="Ohtoshi R."/>
            <person name="Moran D.A.P."/>
            <person name="Shinohara A."/>
            <person name="Yoshida Y."/>
            <person name="Fujiwara M."/>
            <person name="Mori M."/>
            <person name="Tomita M."/>
            <person name="Arakawa K."/>
        </authorList>
    </citation>
    <scope>NUCLEOTIDE SEQUENCE [LARGE SCALE GENOMIC DNA]</scope>
</reference>
<evidence type="ECO:0000313" key="1">
    <source>
        <dbReference type="EMBL" id="GBN88947.1"/>
    </source>
</evidence>
<proteinExistence type="predicted"/>
<organism evidence="1 2">
    <name type="scientific">Araneus ventricosus</name>
    <name type="common">Orbweaver spider</name>
    <name type="synonym">Epeira ventricosa</name>
    <dbReference type="NCBI Taxonomy" id="182803"/>
    <lineage>
        <taxon>Eukaryota</taxon>
        <taxon>Metazoa</taxon>
        <taxon>Ecdysozoa</taxon>
        <taxon>Arthropoda</taxon>
        <taxon>Chelicerata</taxon>
        <taxon>Arachnida</taxon>
        <taxon>Araneae</taxon>
        <taxon>Araneomorphae</taxon>
        <taxon>Entelegynae</taxon>
        <taxon>Araneoidea</taxon>
        <taxon>Araneidae</taxon>
        <taxon>Araneus</taxon>
    </lineage>
</organism>
<name>A0A4Y2SLH5_ARAVE</name>
<evidence type="ECO:0000313" key="2">
    <source>
        <dbReference type="Proteomes" id="UP000499080"/>
    </source>
</evidence>
<protein>
    <submittedName>
        <fullName evidence="1">Uncharacterized protein</fullName>
    </submittedName>
</protein>
<gene>
    <name evidence="1" type="ORF">AVEN_168296_1</name>
</gene>
<comment type="caution">
    <text evidence="1">The sequence shown here is derived from an EMBL/GenBank/DDBJ whole genome shotgun (WGS) entry which is preliminary data.</text>
</comment>
<accession>A0A4Y2SLH5</accession>
<dbReference type="AlphaFoldDB" id="A0A4Y2SLH5"/>